<dbReference type="InterPro" id="IPR011545">
    <property type="entry name" value="DEAD/DEAH_box_helicase_dom"/>
</dbReference>
<dbReference type="GO" id="GO:0010467">
    <property type="term" value="P:gene expression"/>
    <property type="evidence" value="ECO:0007669"/>
    <property type="project" value="UniProtKB-ARBA"/>
</dbReference>
<dbReference type="PROSITE" id="PS51192">
    <property type="entry name" value="HELICASE_ATP_BIND_1"/>
    <property type="match status" value="1"/>
</dbReference>
<dbReference type="GO" id="GO:0042254">
    <property type="term" value="P:ribosome biogenesis"/>
    <property type="evidence" value="ECO:0007669"/>
    <property type="project" value="UniProtKB-KW"/>
</dbReference>
<dbReference type="InterPro" id="IPR001650">
    <property type="entry name" value="Helicase_C-like"/>
</dbReference>
<dbReference type="OrthoDB" id="10261904at2759"/>
<dbReference type="PROSITE" id="PS51195">
    <property type="entry name" value="Q_MOTIF"/>
    <property type="match status" value="1"/>
</dbReference>
<feature type="domain" description="DEAD-box RNA helicase Q" evidence="14">
    <location>
        <begin position="283"/>
        <end position="311"/>
    </location>
</feature>
<evidence type="ECO:0000256" key="7">
    <source>
        <dbReference type="ARBA" id="ARBA00022884"/>
    </source>
</evidence>
<dbReference type="SUPFAM" id="SSF52540">
    <property type="entry name" value="P-loop containing nucleoside triphosphate hydrolases"/>
    <property type="match status" value="1"/>
</dbReference>
<evidence type="ECO:0000256" key="8">
    <source>
        <dbReference type="ARBA" id="ARBA00023242"/>
    </source>
</evidence>
<evidence type="ECO:0000256" key="3">
    <source>
        <dbReference type="ARBA" id="ARBA00022741"/>
    </source>
</evidence>
<evidence type="ECO:0008006" key="17">
    <source>
        <dbReference type="Google" id="ProtNLM"/>
    </source>
</evidence>
<dbReference type="GO" id="GO:0003723">
    <property type="term" value="F:RNA binding"/>
    <property type="evidence" value="ECO:0007669"/>
    <property type="project" value="UniProtKB-KW"/>
</dbReference>
<evidence type="ECO:0000256" key="10">
    <source>
        <dbReference type="RuleBase" id="RU000492"/>
    </source>
</evidence>
<keyword evidence="7" id="KW-0694">RNA-binding</keyword>
<dbReference type="SMART" id="SM00487">
    <property type="entry name" value="DEXDc"/>
    <property type="match status" value="1"/>
</dbReference>
<evidence type="ECO:0000259" key="13">
    <source>
        <dbReference type="PROSITE" id="PS51194"/>
    </source>
</evidence>
<dbReference type="PANTHER" id="PTHR47959:SF24">
    <property type="entry name" value="ATP-DEPENDENT RNA HELICASE"/>
    <property type="match status" value="1"/>
</dbReference>
<evidence type="ECO:0000259" key="12">
    <source>
        <dbReference type="PROSITE" id="PS51192"/>
    </source>
</evidence>
<keyword evidence="4 10" id="KW-0378">Hydrolase</keyword>
<dbReference type="STRING" id="27349.A0A0L6V9F7"/>
<reference evidence="15 16" key="1">
    <citation type="submission" date="2015-08" db="EMBL/GenBank/DDBJ databases">
        <title>Next Generation Sequencing and Analysis of the Genome of Puccinia sorghi L Schw, the Causal Agent of Maize Common Rust.</title>
        <authorList>
            <person name="Rochi L."/>
            <person name="Burguener G."/>
            <person name="Darino M."/>
            <person name="Turjanski A."/>
            <person name="Kreff E."/>
            <person name="Dieguez M.J."/>
            <person name="Sacco F."/>
        </authorList>
    </citation>
    <scope>NUCLEOTIDE SEQUENCE [LARGE SCALE GENOMIC DNA]</scope>
    <source>
        <strain evidence="15 16">RO10H11247</strain>
    </source>
</reference>
<keyword evidence="3 10" id="KW-0547">Nucleotide-binding</keyword>
<dbReference type="Gene3D" id="3.40.50.300">
    <property type="entry name" value="P-loop containing nucleotide triphosphate hydrolases"/>
    <property type="match status" value="2"/>
</dbReference>
<dbReference type="Proteomes" id="UP000037035">
    <property type="component" value="Unassembled WGS sequence"/>
</dbReference>
<dbReference type="CDD" id="cd18787">
    <property type="entry name" value="SF2_C_DEAD"/>
    <property type="match status" value="1"/>
</dbReference>
<dbReference type="InterPro" id="IPR050079">
    <property type="entry name" value="DEAD_box_RNA_helicase"/>
</dbReference>
<evidence type="ECO:0000256" key="4">
    <source>
        <dbReference type="ARBA" id="ARBA00022801"/>
    </source>
</evidence>
<evidence type="ECO:0000256" key="5">
    <source>
        <dbReference type="ARBA" id="ARBA00022806"/>
    </source>
</evidence>
<evidence type="ECO:0000313" key="16">
    <source>
        <dbReference type="Proteomes" id="UP000037035"/>
    </source>
</evidence>
<dbReference type="InterPro" id="IPR027417">
    <property type="entry name" value="P-loop_NTPase"/>
</dbReference>
<dbReference type="GO" id="GO:0003724">
    <property type="term" value="F:RNA helicase activity"/>
    <property type="evidence" value="ECO:0007669"/>
    <property type="project" value="InterPro"/>
</dbReference>
<dbReference type="Pfam" id="PF00271">
    <property type="entry name" value="Helicase_C"/>
    <property type="match status" value="1"/>
</dbReference>
<keyword evidence="16" id="KW-1185">Reference proteome</keyword>
<dbReference type="SMART" id="SM00490">
    <property type="entry name" value="HELICc"/>
    <property type="match status" value="1"/>
</dbReference>
<dbReference type="EMBL" id="LAVV01007076">
    <property type="protein sequence ID" value="KNZ57197.1"/>
    <property type="molecule type" value="Genomic_DNA"/>
</dbReference>
<evidence type="ECO:0000256" key="6">
    <source>
        <dbReference type="ARBA" id="ARBA00022840"/>
    </source>
</evidence>
<sequence length="794" mass="88629">MVSLRRCSKDLPGRKAFVDKHRLYTANRISRPQELLQRLEVIVTIMRKEPRFWIKMSHEIARTVGNTHWRGVVEIRGWAQPSTSAMWKLGALIAHSRQGGSHQACNPTNADQPTSEAGNGNTEALDQGWDAAESSQKEQLRWRSKPKQKRRRRNAHGHFANTPETDLEAFISSLEAPVKEFYPTPAEGPSNGTIFGTCQASAITEVFPVTPRPEPCDPVLATATSPGLPEGVWLTQWGLPLNWIFLPNSPIIFPKVKLNNNNFVGTMEIAKTLASNALKTNTPSFASLGVQPDLVAALTAMSITSPSEIQQKAIPDILAGRLSYPPVFVFCLPLENFSFILDRLRKTGRDCIGSSHTGSGKTVAFAIPILQALAKDPISCFCVILTPTRELAFQIGSQFKVLGSLAVPGFTYSVIVGGMDMISQALELNKRPHIIIGTPGRLVDHLKSAEGEVGRWNLRRCKFLVLDEADRMLTPTFAEPLSYLINQQLPPASDRQTLLFTATITEPVLALSEKTPPPGKKKAVVHLCGPSRINLPPALKQFYSFIPSQVKDVYLYYLLLNVCELTGLAPPPQRPKTSKSKRVKYSNKAKRLINEDDELDPVSQLPQTIIFVSKPRVAEQLHLVLDSSHLPYPIKSRSLHSNLSQMERLDAIREFEDRQVPVLISTDLGSRGLDLKQVKLVINWNLPLDPNEYVHRVGRTARRNQGGEGDGVSITLVAEHDIECVLKVEEHIASKLELIELKEEKVLEYLNPISKAKREAELDLHEMKFGQRQLIHKRKQQKLDKIRKLESTIP</sequence>
<dbReference type="PROSITE" id="PS51194">
    <property type="entry name" value="HELICASE_CTER"/>
    <property type="match status" value="1"/>
</dbReference>
<dbReference type="PROSITE" id="PS00039">
    <property type="entry name" value="DEAD_ATP_HELICASE"/>
    <property type="match status" value="1"/>
</dbReference>
<protein>
    <recommendedName>
        <fullName evidence="17">RNA helicase</fullName>
    </recommendedName>
</protein>
<keyword evidence="6 10" id="KW-0067">ATP-binding</keyword>
<dbReference type="GO" id="GO:0005634">
    <property type="term" value="C:nucleus"/>
    <property type="evidence" value="ECO:0007669"/>
    <property type="project" value="UniProtKB-SubCell"/>
</dbReference>
<evidence type="ECO:0000256" key="11">
    <source>
        <dbReference type="SAM" id="MobiDB-lite"/>
    </source>
</evidence>
<dbReference type="VEuPathDB" id="FungiDB:VP01_2215g2"/>
<feature type="region of interest" description="Disordered" evidence="11">
    <location>
        <begin position="98"/>
        <end position="162"/>
    </location>
</feature>
<keyword evidence="2" id="KW-0690">Ribosome biogenesis</keyword>
<evidence type="ECO:0000256" key="2">
    <source>
        <dbReference type="ARBA" id="ARBA00022517"/>
    </source>
</evidence>
<dbReference type="InterPro" id="IPR000629">
    <property type="entry name" value="RNA-helicase_DEAD-box_CS"/>
</dbReference>
<comment type="caution">
    <text evidence="15">The sequence shown here is derived from an EMBL/GenBank/DDBJ whole genome shotgun (WGS) entry which is preliminary data.</text>
</comment>
<evidence type="ECO:0000259" key="14">
    <source>
        <dbReference type="PROSITE" id="PS51195"/>
    </source>
</evidence>
<feature type="domain" description="Helicase ATP-binding" evidence="12">
    <location>
        <begin position="342"/>
        <end position="522"/>
    </location>
</feature>
<evidence type="ECO:0000256" key="9">
    <source>
        <dbReference type="PROSITE-ProRule" id="PRU00552"/>
    </source>
</evidence>
<dbReference type="GO" id="GO:0016787">
    <property type="term" value="F:hydrolase activity"/>
    <property type="evidence" value="ECO:0007669"/>
    <property type="project" value="UniProtKB-KW"/>
</dbReference>
<dbReference type="GO" id="GO:0005524">
    <property type="term" value="F:ATP binding"/>
    <property type="evidence" value="ECO:0007669"/>
    <property type="project" value="UniProtKB-KW"/>
</dbReference>
<accession>A0A0L6V9F7</accession>
<dbReference type="GO" id="GO:0005829">
    <property type="term" value="C:cytosol"/>
    <property type="evidence" value="ECO:0007669"/>
    <property type="project" value="TreeGrafter"/>
</dbReference>
<feature type="short sequence motif" description="Q motif" evidence="9">
    <location>
        <begin position="283"/>
        <end position="311"/>
    </location>
</feature>
<gene>
    <name evidence="15" type="ORF">VP01_2215g2</name>
</gene>
<feature type="compositionally biased region" description="Polar residues" evidence="11">
    <location>
        <begin position="98"/>
        <end position="124"/>
    </location>
</feature>
<proteinExistence type="inferred from homology"/>
<dbReference type="AlphaFoldDB" id="A0A0L6V9F7"/>
<feature type="compositionally biased region" description="Basic residues" evidence="11">
    <location>
        <begin position="142"/>
        <end position="156"/>
    </location>
</feature>
<name>A0A0L6V9F7_9BASI</name>
<dbReference type="PANTHER" id="PTHR47959">
    <property type="entry name" value="ATP-DEPENDENT RNA HELICASE RHLE-RELATED"/>
    <property type="match status" value="1"/>
</dbReference>
<keyword evidence="8" id="KW-0539">Nucleus</keyword>
<feature type="domain" description="Helicase C-terminal" evidence="13">
    <location>
        <begin position="594"/>
        <end position="747"/>
    </location>
</feature>
<evidence type="ECO:0000256" key="1">
    <source>
        <dbReference type="ARBA" id="ARBA00004123"/>
    </source>
</evidence>
<comment type="similarity">
    <text evidence="10">Belongs to the DEAD box helicase family.</text>
</comment>
<evidence type="ECO:0000313" key="15">
    <source>
        <dbReference type="EMBL" id="KNZ57197.1"/>
    </source>
</evidence>
<comment type="subcellular location">
    <subcellularLocation>
        <location evidence="1">Nucleus</location>
    </subcellularLocation>
</comment>
<keyword evidence="5 10" id="KW-0347">Helicase</keyword>
<dbReference type="InterPro" id="IPR014014">
    <property type="entry name" value="RNA_helicase_DEAD_Q_motif"/>
</dbReference>
<dbReference type="Pfam" id="PF00270">
    <property type="entry name" value="DEAD"/>
    <property type="match status" value="1"/>
</dbReference>
<organism evidence="15 16">
    <name type="scientific">Puccinia sorghi</name>
    <dbReference type="NCBI Taxonomy" id="27349"/>
    <lineage>
        <taxon>Eukaryota</taxon>
        <taxon>Fungi</taxon>
        <taxon>Dikarya</taxon>
        <taxon>Basidiomycota</taxon>
        <taxon>Pucciniomycotina</taxon>
        <taxon>Pucciniomycetes</taxon>
        <taxon>Pucciniales</taxon>
        <taxon>Pucciniaceae</taxon>
        <taxon>Puccinia</taxon>
    </lineage>
</organism>
<dbReference type="InterPro" id="IPR014001">
    <property type="entry name" value="Helicase_ATP-bd"/>
</dbReference>